<dbReference type="EMBL" id="JABAIM010000002">
    <property type="protein sequence ID" value="NLR75410.1"/>
    <property type="molecule type" value="Genomic_DNA"/>
</dbReference>
<dbReference type="PROSITE" id="PS50883">
    <property type="entry name" value="EAL"/>
    <property type="match status" value="1"/>
</dbReference>
<dbReference type="SUPFAM" id="SSF141868">
    <property type="entry name" value="EAL domain-like"/>
    <property type="match status" value="1"/>
</dbReference>
<dbReference type="SMART" id="SM00052">
    <property type="entry name" value="EAL"/>
    <property type="match status" value="1"/>
</dbReference>
<dbReference type="InterPro" id="IPR021800">
    <property type="entry name" value="DUF3369"/>
</dbReference>
<dbReference type="PANTHER" id="PTHR33121">
    <property type="entry name" value="CYCLIC DI-GMP PHOSPHODIESTERASE PDEF"/>
    <property type="match status" value="1"/>
</dbReference>
<dbReference type="FunFam" id="3.20.20.450:FF:000001">
    <property type="entry name" value="Cyclic di-GMP phosphodiesterase yahA"/>
    <property type="match status" value="1"/>
</dbReference>
<dbReference type="GO" id="GO:0071111">
    <property type="term" value="F:cyclic-guanylate-specific phosphodiesterase activity"/>
    <property type="evidence" value="ECO:0007669"/>
    <property type="project" value="InterPro"/>
</dbReference>
<dbReference type="InterPro" id="IPR035919">
    <property type="entry name" value="EAL_sf"/>
</dbReference>
<keyword evidence="1" id="KW-0597">Phosphoprotein</keyword>
<dbReference type="InterPro" id="IPR043128">
    <property type="entry name" value="Rev_trsase/Diguanyl_cyclase"/>
</dbReference>
<evidence type="ECO:0000259" key="2">
    <source>
        <dbReference type="PROSITE" id="PS50110"/>
    </source>
</evidence>
<dbReference type="RefSeq" id="WP_168877082.1">
    <property type="nucleotide sequence ID" value="NZ_JABAIM010000002.1"/>
</dbReference>
<dbReference type="NCBIfam" id="TIGR00254">
    <property type="entry name" value="GGDEF"/>
    <property type="match status" value="1"/>
</dbReference>
<dbReference type="Pfam" id="PF00990">
    <property type="entry name" value="GGDEF"/>
    <property type="match status" value="1"/>
</dbReference>
<dbReference type="SUPFAM" id="SSF52172">
    <property type="entry name" value="CheY-like"/>
    <property type="match status" value="1"/>
</dbReference>
<dbReference type="SUPFAM" id="SSF55073">
    <property type="entry name" value="Nucleotide cyclase"/>
    <property type="match status" value="1"/>
</dbReference>
<dbReference type="Gene3D" id="3.20.20.450">
    <property type="entry name" value="EAL domain"/>
    <property type="match status" value="1"/>
</dbReference>
<dbReference type="PANTHER" id="PTHR33121:SF71">
    <property type="entry name" value="OXYGEN SENSOR PROTEIN DOSP"/>
    <property type="match status" value="1"/>
</dbReference>
<organism evidence="5 6">
    <name type="scientific">Leeia aquatica</name>
    <dbReference type="NCBI Taxonomy" id="2725557"/>
    <lineage>
        <taxon>Bacteria</taxon>
        <taxon>Pseudomonadati</taxon>
        <taxon>Pseudomonadota</taxon>
        <taxon>Betaproteobacteria</taxon>
        <taxon>Neisseriales</taxon>
        <taxon>Leeiaceae</taxon>
        <taxon>Leeia</taxon>
    </lineage>
</organism>
<dbReference type="AlphaFoldDB" id="A0A847RW59"/>
<dbReference type="Proteomes" id="UP000587991">
    <property type="component" value="Unassembled WGS sequence"/>
</dbReference>
<dbReference type="InterPro" id="IPR029787">
    <property type="entry name" value="Nucleotide_cyclase"/>
</dbReference>
<dbReference type="Gene3D" id="3.30.70.270">
    <property type="match status" value="1"/>
</dbReference>
<dbReference type="Pfam" id="PF00563">
    <property type="entry name" value="EAL"/>
    <property type="match status" value="1"/>
</dbReference>
<feature type="modified residue" description="4-aspartylphosphate" evidence="1">
    <location>
        <position position="86"/>
    </location>
</feature>
<proteinExistence type="predicted"/>
<dbReference type="InterPro" id="IPR001633">
    <property type="entry name" value="EAL_dom"/>
</dbReference>
<keyword evidence="6" id="KW-1185">Reference proteome</keyword>
<accession>A0A847RW59</accession>
<name>A0A847RW59_9NEIS</name>
<dbReference type="InterPro" id="IPR011006">
    <property type="entry name" value="CheY-like_superfamily"/>
</dbReference>
<dbReference type="Pfam" id="PF11849">
    <property type="entry name" value="DUF3369"/>
    <property type="match status" value="1"/>
</dbReference>
<comment type="caution">
    <text evidence="5">The sequence shown here is derived from an EMBL/GenBank/DDBJ whole genome shotgun (WGS) entry which is preliminary data.</text>
</comment>
<sequence length="751" mass="83720">MIHLTRNEGDEWLDLEDEETAGVEPVEPGWRVLIVDDEEDVHRATTFALKDQVILGKPLTFLHAHSSADARLILSSVPDIAVILLDVVMESEDSGLRFVRVIREELMMTETRIILRTGQPGYAPELAAIRDYDINDYKTKSELTLTRLVTTLTTAIRCFEQIRMISNSRRGLNLIVRSAADLFARRALETFSEGVLTQLSALLGLRPDGLICAQNGSPLEPTQREDWYIVGAAGQYSHLINQRLSTMPNPLVLDAIHRAVMAQGNLYEPHCTVLYLKGVSEREAVVYLASNQHLTDDDRQLIEVFCANISIGFENVTLFQKLNAVAYTDPLTGLANRARFIALLDEALEGEQRPSHCVALMDIDHFSEINDALGHANGDLLLKAIGQRLKETFGDAVLIARVGADTFGLLCPSGALDPQRIIDLFNSPFAVNAYFLRIKVSVGLAKLSETTGGGIGALKDVNIALNRAKQDQRGRFVWYAQAMASETRQRLTMLHDLRAVIEGQGMQLYYQPQIELSSGQVIGVEALLRWQLPNGQFVPPDRFIPLAEYSGLIIDLGEWVFRTACLQQLEWQQLGVGALRMAVNVSLSQFRHQGFVSMVKRALTELGVSPDMIELEVTESMAMHRIDEVRTVLRQLTALGITVAIDDFGTGFSSLSYLQRLDVNRLKIDRAFVNDLGRQSERASIPEMIVKLGQSLNLKVIAEGVETPEQADHLRELGCDEVQGYLYAKPMPADDFVRWFLMLPEGRVKQG</sequence>
<dbReference type="InterPro" id="IPR001789">
    <property type="entry name" value="Sig_transdc_resp-reg_receiver"/>
</dbReference>
<dbReference type="InterPro" id="IPR000160">
    <property type="entry name" value="GGDEF_dom"/>
</dbReference>
<evidence type="ECO:0000313" key="5">
    <source>
        <dbReference type="EMBL" id="NLR75410.1"/>
    </source>
</evidence>
<dbReference type="Gene3D" id="3.40.50.2300">
    <property type="match status" value="1"/>
</dbReference>
<dbReference type="PROSITE" id="PS50110">
    <property type="entry name" value="RESPONSE_REGULATORY"/>
    <property type="match status" value="1"/>
</dbReference>
<gene>
    <name evidence="5" type="ORF">HF682_09585</name>
</gene>
<dbReference type="PROSITE" id="PS50887">
    <property type="entry name" value="GGDEF"/>
    <property type="match status" value="1"/>
</dbReference>
<evidence type="ECO:0000313" key="6">
    <source>
        <dbReference type="Proteomes" id="UP000587991"/>
    </source>
</evidence>
<feature type="domain" description="GGDEF" evidence="4">
    <location>
        <begin position="354"/>
        <end position="481"/>
    </location>
</feature>
<reference evidence="5 6" key="1">
    <citation type="submission" date="2020-04" db="EMBL/GenBank/DDBJ databases">
        <title>Draft genome of Leeia sp. IMCC25680.</title>
        <authorList>
            <person name="Song J."/>
            <person name="Cho J.-C."/>
        </authorList>
    </citation>
    <scope>NUCLEOTIDE SEQUENCE [LARGE SCALE GENOMIC DNA]</scope>
    <source>
        <strain evidence="5 6">IMCC25680</strain>
    </source>
</reference>
<dbReference type="GO" id="GO:0000160">
    <property type="term" value="P:phosphorelay signal transduction system"/>
    <property type="evidence" value="ECO:0007669"/>
    <property type="project" value="InterPro"/>
</dbReference>
<dbReference type="SMART" id="SM00267">
    <property type="entry name" value="GGDEF"/>
    <property type="match status" value="1"/>
</dbReference>
<evidence type="ECO:0000256" key="1">
    <source>
        <dbReference type="PROSITE-ProRule" id="PRU00169"/>
    </source>
</evidence>
<evidence type="ECO:0000259" key="4">
    <source>
        <dbReference type="PROSITE" id="PS50887"/>
    </source>
</evidence>
<evidence type="ECO:0000259" key="3">
    <source>
        <dbReference type="PROSITE" id="PS50883"/>
    </source>
</evidence>
<protein>
    <submittedName>
        <fullName evidence="5">EAL domain-containing protein</fullName>
    </submittedName>
</protein>
<feature type="domain" description="Response regulatory" evidence="2">
    <location>
        <begin position="31"/>
        <end position="155"/>
    </location>
</feature>
<feature type="domain" description="EAL" evidence="3">
    <location>
        <begin position="490"/>
        <end position="744"/>
    </location>
</feature>
<dbReference type="InterPro" id="IPR050706">
    <property type="entry name" value="Cyclic-di-GMP_PDE-like"/>
</dbReference>
<dbReference type="CDD" id="cd01949">
    <property type="entry name" value="GGDEF"/>
    <property type="match status" value="1"/>
</dbReference>
<dbReference type="CDD" id="cd01948">
    <property type="entry name" value="EAL"/>
    <property type="match status" value="1"/>
</dbReference>